<evidence type="ECO:0000256" key="1">
    <source>
        <dbReference type="ARBA" id="ARBA00004651"/>
    </source>
</evidence>
<dbReference type="RefSeq" id="WP_344617452.1">
    <property type="nucleotide sequence ID" value="NZ_BAAARV010000074.1"/>
</dbReference>
<evidence type="ECO:0000256" key="3">
    <source>
        <dbReference type="ARBA" id="ARBA00022692"/>
    </source>
</evidence>
<dbReference type="Pfam" id="PF09678">
    <property type="entry name" value="Caa3_CtaG"/>
    <property type="match status" value="1"/>
</dbReference>
<sequence length="330" mass="34621">MISYGGPPAPSFAAAPGTWHADPLVLAAVVVVAGGYLIGVWRVRRAGGHWPATRTAAFFGLGLVGLAATTMGWLGVYAPVLFSAYALQVVALLMVVPLLLALGRPIGLAKAALGPAGSARLDAVLNSRAARLFTVPVISPFLLAVIPFLIFFTPWYQATLQHPLLASVSHLALLLAGLAVLVPIWEADTIAAPVPYLLALMFALIELLADAVPGIVVRLDTHVIAGAYLAALGRPWGGSLLHDQQLGGDFLWCIGEAVDVPFLALLLLQWVRADAREARTVDAALDTVAAGGSGSPGAEDPGDGLGRPWWETDASVFGDRAAQFQRREHD</sequence>
<feature type="transmembrane region" description="Helical" evidence="7">
    <location>
        <begin position="130"/>
        <end position="152"/>
    </location>
</feature>
<evidence type="ECO:0000313" key="9">
    <source>
        <dbReference type="Proteomes" id="UP001501444"/>
    </source>
</evidence>
<comment type="caution">
    <text evidence="8">The sequence shown here is derived from an EMBL/GenBank/DDBJ whole genome shotgun (WGS) entry which is preliminary data.</text>
</comment>
<feature type="transmembrane region" description="Helical" evidence="7">
    <location>
        <begin position="24"/>
        <end position="43"/>
    </location>
</feature>
<proteinExistence type="predicted"/>
<organism evidence="8 9">
    <name type="scientific">Dactylosporangium salmoneum</name>
    <dbReference type="NCBI Taxonomy" id="53361"/>
    <lineage>
        <taxon>Bacteria</taxon>
        <taxon>Bacillati</taxon>
        <taxon>Actinomycetota</taxon>
        <taxon>Actinomycetes</taxon>
        <taxon>Micromonosporales</taxon>
        <taxon>Micromonosporaceae</taxon>
        <taxon>Dactylosporangium</taxon>
    </lineage>
</organism>
<comment type="subcellular location">
    <subcellularLocation>
        <location evidence="1">Cell membrane</location>
        <topology evidence="1">Multi-pass membrane protein</topology>
    </subcellularLocation>
</comment>
<feature type="region of interest" description="Disordered" evidence="6">
    <location>
        <begin position="290"/>
        <end position="310"/>
    </location>
</feature>
<dbReference type="InterPro" id="IPR019108">
    <property type="entry name" value="Caa3_assmbl_CtaG-rel"/>
</dbReference>
<reference evidence="8 9" key="1">
    <citation type="journal article" date="2019" name="Int. J. Syst. Evol. Microbiol.">
        <title>The Global Catalogue of Microorganisms (GCM) 10K type strain sequencing project: providing services to taxonomists for standard genome sequencing and annotation.</title>
        <authorList>
            <consortium name="The Broad Institute Genomics Platform"/>
            <consortium name="The Broad Institute Genome Sequencing Center for Infectious Disease"/>
            <person name="Wu L."/>
            <person name="Ma J."/>
        </authorList>
    </citation>
    <scope>NUCLEOTIDE SEQUENCE [LARGE SCALE GENOMIC DNA]</scope>
    <source>
        <strain evidence="8 9">JCM 3272</strain>
    </source>
</reference>
<evidence type="ECO:0000256" key="7">
    <source>
        <dbReference type="SAM" id="Phobius"/>
    </source>
</evidence>
<keyword evidence="9" id="KW-1185">Reference proteome</keyword>
<feature type="transmembrane region" description="Helical" evidence="7">
    <location>
        <begin position="55"/>
        <end position="76"/>
    </location>
</feature>
<dbReference type="EMBL" id="BAAARV010000074">
    <property type="protein sequence ID" value="GAA2373239.1"/>
    <property type="molecule type" value="Genomic_DNA"/>
</dbReference>
<feature type="transmembrane region" description="Helical" evidence="7">
    <location>
        <begin position="164"/>
        <end position="184"/>
    </location>
</feature>
<keyword evidence="5 7" id="KW-0472">Membrane</keyword>
<evidence type="ECO:0000256" key="4">
    <source>
        <dbReference type="ARBA" id="ARBA00022989"/>
    </source>
</evidence>
<evidence type="ECO:0000313" key="8">
    <source>
        <dbReference type="EMBL" id="GAA2373239.1"/>
    </source>
</evidence>
<evidence type="ECO:0000256" key="2">
    <source>
        <dbReference type="ARBA" id="ARBA00022475"/>
    </source>
</evidence>
<keyword evidence="2" id="KW-1003">Cell membrane</keyword>
<keyword evidence="4 7" id="KW-1133">Transmembrane helix</keyword>
<evidence type="ECO:0000256" key="5">
    <source>
        <dbReference type="ARBA" id="ARBA00023136"/>
    </source>
</evidence>
<protein>
    <submittedName>
        <fullName evidence="8">Cytochrome c oxidase assembly protein</fullName>
    </submittedName>
</protein>
<accession>A0ABN3H9L1</accession>
<name>A0ABN3H9L1_9ACTN</name>
<evidence type="ECO:0000256" key="6">
    <source>
        <dbReference type="SAM" id="MobiDB-lite"/>
    </source>
</evidence>
<gene>
    <name evidence="8" type="ORF">GCM10010170_075880</name>
</gene>
<feature type="transmembrane region" description="Helical" evidence="7">
    <location>
        <begin position="82"/>
        <end position="102"/>
    </location>
</feature>
<feature type="transmembrane region" description="Helical" evidence="7">
    <location>
        <begin position="196"/>
        <end position="216"/>
    </location>
</feature>
<dbReference type="Proteomes" id="UP001501444">
    <property type="component" value="Unassembled WGS sequence"/>
</dbReference>
<keyword evidence="3 7" id="KW-0812">Transmembrane</keyword>